<evidence type="ECO:0000259" key="7">
    <source>
        <dbReference type="PROSITE" id="PS50071"/>
    </source>
</evidence>
<dbReference type="Proteomes" id="UP000307440">
    <property type="component" value="Unassembled WGS sequence"/>
</dbReference>
<evidence type="ECO:0000256" key="1">
    <source>
        <dbReference type="ARBA" id="ARBA00023125"/>
    </source>
</evidence>
<evidence type="ECO:0000256" key="5">
    <source>
        <dbReference type="RuleBase" id="RU000682"/>
    </source>
</evidence>
<name>A0A5C3LCU7_COPMA</name>
<evidence type="ECO:0000256" key="3">
    <source>
        <dbReference type="ARBA" id="ARBA00023242"/>
    </source>
</evidence>
<feature type="region of interest" description="Disordered" evidence="6">
    <location>
        <begin position="434"/>
        <end position="459"/>
    </location>
</feature>
<evidence type="ECO:0000313" key="9">
    <source>
        <dbReference type="Proteomes" id="UP000307440"/>
    </source>
</evidence>
<comment type="subcellular location">
    <subcellularLocation>
        <location evidence="4 5">Nucleus</location>
    </subcellularLocation>
</comment>
<evidence type="ECO:0000313" key="8">
    <source>
        <dbReference type="EMBL" id="TFK30894.1"/>
    </source>
</evidence>
<keyword evidence="9" id="KW-1185">Reference proteome</keyword>
<organism evidence="8 9">
    <name type="scientific">Coprinopsis marcescibilis</name>
    <name type="common">Agaric fungus</name>
    <name type="synonym">Psathyrella marcescibilis</name>
    <dbReference type="NCBI Taxonomy" id="230819"/>
    <lineage>
        <taxon>Eukaryota</taxon>
        <taxon>Fungi</taxon>
        <taxon>Dikarya</taxon>
        <taxon>Basidiomycota</taxon>
        <taxon>Agaricomycotina</taxon>
        <taxon>Agaricomycetes</taxon>
        <taxon>Agaricomycetidae</taxon>
        <taxon>Agaricales</taxon>
        <taxon>Agaricineae</taxon>
        <taxon>Psathyrellaceae</taxon>
        <taxon>Coprinopsis</taxon>
    </lineage>
</organism>
<evidence type="ECO:0000256" key="2">
    <source>
        <dbReference type="ARBA" id="ARBA00023155"/>
    </source>
</evidence>
<accession>A0A5C3LCU7</accession>
<dbReference type="EMBL" id="ML210146">
    <property type="protein sequence ID" value="TFK30894.1"/>
    <property type="molecule type" value="Genomic_DNA"/>
</dbReference>
<proteinExistence type="predicted"/>
<dbReference type="GO" id="GO:0000981">
    <property type="term" value="F:DNA-binding transcription factor activity, RNA polymerase II-specific"/>
    <property type="evidence" value="ECO:0007669"/>
    <property type="project" value="InterPro"/>
</dbReference>
<feature type="DNA-binding region" description="Homeobox" evidence="4">
    <location>
        <begin position="150"/>
        <end position="209"/>
    </location>
</feature>
<keyword evidence="2 4" id="KW-0371">Homeobox</keyword>
<dbReference type="OrthoDB" id="6159439at2759"/>
<feature type="region of interest" description="Disordered" evidence="6">
    <location>
        <begin position="248"/>
        <end position="279"/>
    </location>
</feature>
<protein>
    <recommendedName>
        <fullName evidence="7">Homeobox domain-containing protein</fullName>
    </recommendedName>
</protein>
<dbReference type="InterPro" id="IPR009057">
    <property type="entry name" value="Homeodomain-like_sf"/>
</dbReference>
<dbReference type="PROSITE" id="PS00027">
    <property type="entry name" value="HOMEOBOX_1"/>
    <property type="match status" value="1"/>
</dbReference>
<dbReference type="GO" id="GO:0005634">
    <property type="term" value="C:nucleus"/>
    <property type="evidence" value="ECO:0007669"/>
    <property type="project" value="UniProtKB-SubCell"/>
</dbReference>
<keyword evidence="1 4" id="KW-0238">DNA-binding</keyword>
<dbReference type="SUPFAM" id="SSF46689">
    <property type="entry name" value="Homeodomain-like"/>
    <property type="match status" value="1"/>
</dbReference>
<dbReference type="Pfam" id="PF00046">
    <property type="entry name" value="Homeodomain"/>
    <property type="match status" value="1"/>
</dbReference>
<dbReference type="InterPro" id="IPR001356">
    <property type="entry name" value="HD"/>
</dbReference>
<dbReference type="SMART" id="SM00389">
    <property type="entry name" value="HOX"/>
    <property type="match status" value="1"/>
</dbReference>
<keyword evidence="3 4" id="KW-0539">Nucleus</keyword>
<feature type="compositionally biased region" description="Low complexity" evidence="6">
    <location>
        <begin position="263"/>
        <end position="273"/>
    </location>
</feature>
<dbReference type="InterPro" id="IPR017970">
    <property type="entry name" value="Homeobox_CS"/>
</dbReference>
<dbReference type="PROSITE" id="PS50071">
    <property type="entry name" value="HOMEOBOX_2"/>
    <property type="match status" value="1"/>
</dbReference>
<dbReference type="GO" id="GO:0003677">
    <property type="term" value="F:DNA binding"/>
    <property type="evidence" value="ECO:0007669"/>
    <property type="project" value="UniProtKB-UniRule"/>
</dbReference>
<sequence length="507" mass="56695">MTQFLTEKQRLLSDIQGVARKLKSQTAASSSSIPRPNVIAIPQLELAGDDVHEEILHSLQALQIPHYVEESLVAKSRDLVSQLRTSTSRTFNDLCQKLLAGPTVPGSALDSQFQSLRRTFQNRFLHSLLNIKASTVASAQQWADAHTAAHDSKRTPFNADFIPLLEKYFEFNAYPSGCDKLKLAKKSMMSPRQIEVWFQNHRRRSKKEGRPLRRLLSEQLPADLDLGGLASSIPHLVKPTFREITPLSDEDCAASPPPEHPSESPTPHQSPESAVGSNPLVNLKRADDDVSVPLYEPRTFEALAAAVFERNSFSPPPWMRSPRNPQQKPRSRFQFNLDAFVDEFHGKLNVRGPQERASPRRLKRTNSGTQILPLTMNLPTAPHPALIRTAPNIRTGHRSSSKRALYASLSRRPTRMPFASRTCSWNSSEWSQQHMLPSLPSPPASRRSSPSTKLRPTSQLAKCRLDETSITLNSTPPAVFENRWSAHCNPQGFLPFSFSVGISSFAF</sequence>
<evidence type="ECO:0000256" key="6">
    <source>
        <dbReference type="SAM" id="MobiDB-lite"/>
    </source>
</evidence>
<dbReference type="CDD" id="cd00086">
    <property type="entry name" value="homeodomain"/>
    <property type="match status" value="1"/>
</dbReference>
<reference evidence="8 9" key="1">
    <citation type="journal article" date="2019" name="Nat. Ecol. Evol.">
        <title>Megaphylogeny resolves global patterns of mushroom evolution.</title>
        <authorList>
            <person name="Varga T."/>
            <person name="Krizsan K."/>
            <person name="Foldi C."/>
            <person name="Dima B."/>
            <person name="Sanchez-Garcia M."/>
            <person name="Sanchez-Ramirez S."/>
            <person name="Szollosi G.J."/>
            <person name="Szarkandi J.G."/>
            <person name="Papp V."/>
            <person name="Albert L."/>
            <person name="Andreopoulos W."/>
            <person name="Angelini C."/>
            <person name="Antonin V."/>
            <person name="Barry K.W."/>
            <person name="Bougher N.L."/>
            <person name="Buchanan P."/>
            <person name="Buyck B."/>
            <person name="Bense V."/>
            <person name="Catcheside P."/>
            <person name="Chovatia M."/>
            <person name="Cooper J."/>
            <person name="Damon W."/>
            <person name="Desjardin D."/>
            <person name="Finy P."/>
            <person name="Geml J."/>
            <person name="Haridas S."/>
            <person name="Hughes K."/>
            <person name="Justo A."/>
            <person name="Karasinski D."/>
            <person name="Kautmanova I."/>
            <person name="Kiss B."/>
            <person name="Kocsube S."/>
            <person name="Kotiranta H."/>
            <person name="LaButti K.M."/>
            <person name="Lechner B.E."/>
            <person name="Liimatainen K."/>
            <person name="Lipzen A."/>
            <person name="Lukacs Z."/>
            <person name="Mihaltcheva S."/>
            <person name="Morgado L.N."/>
            <person name="Niskanen T."/>
            <person name="Noordeloos M.E."/>
            <person name="Ohm R.A."/>
            <person name="Ortiz-Santana B."/>
            <person name="Ovrebo C."/>
            <person name="Racz N."/>
            <person name="Riley R."/>
            <person name="Savchenko A."/>
            <person name="Shiryaev A."/>
            <person name="Soop K."/>
            <person name="Spirin V."/>
            <person name="Szebenyi C."/>
            <person name="Tomsovsky M."/>
            <person name="Tulloss R.E."/>
            <person name="Uehling J."/>
            <person name="Grigoriev I.V."/>
            <person name="Vagvolgyi C."/>
            <person name="Papp T."/>
            <person name="Martin F.M."/>
            <person name="Miettinen O."/>
            <person name="Hibbett D.S."/>
            <person name="Nagy L.G."/>
        </authorList>
    </citation>
    <scope>NUCLEOTIDE SEQUENCE [LARGE SCALE GENOMIC DNA]</scope>
    <source>
        <strain evidence="8 9">CBS 121175</strain>
    </source>
</reference>
<feature type="domain" description="Homeobox" evidence="7">
    <location>
        <begin position="148"/>
        <end position="208"/>
    </location>
</feature>
<gene>
    <name evidence="8" type="ORF">FA15DRAFT_662960</name>
</gene>
<dbReference type="Gene3D" id="1.10.10.60">
    <property type="entry name" value="Homeodomain-like"/>
    <property type="match status" value="1"/>
</dbReference>
<dbReference type="AlphaFoldDB" id="A0A5C3LCU7"/>
<evidence type="ECO:0000256" key="4">
    <source>
        <dbReference type="PROSITE-ProRule" id="PRU00108"/>
    </source>
</evidence>